<dbReference type="EMBL" id="CAACVG010011786">
    <property type="protein sequence ID" value="VEN58858.1"/>
    <property type="molecule type" value="Genomic_DNA"/>
</dbReference>
<sequence length="866" mass="96740">QRCQFTQFLRVSDIIVKSKSGTGKTIVFTVVALETIDTTKKYPTVLILCPTREIAVQVQQVIQLVGCCMEGLKVESFIGGTPLNEDKEKCNNCHIVVGTPGRIKHLINEGTLKSEYLSLFVLDEADKLMEDSFLSDINEIYNALPAKKQIVTTSATYPNSLEKHLSEYMVSPTFVTAELETPLLLGLKQFVSVVDKPGDMGVQIREKTDELRRILSTVTYTQCLVFFNYQGLAESVTNVLNRCGWQAVCIHAGRSQPERLAAMEKFKAFKFRVLTSTDLTARGIDAANVDLVINFDIPSDAMTYLHRMGRAGRYGSTGACINITLERELTDLQKILGCIGGSGITIQKLPEFAGSIQDLLKIEVTPENCINGIVSDTPFKDIRSRINELKKGKQAGNPKQKTATKATKKAKKEAKPAGDGTKILEAVKESVSETGSNAILASLAAGTFQFDTEAKAKESLQSSSKTAEVEKKENLESSPKKEVSEMDNAAILASLASGTFKFDTLPQLTQTNKETEEDTMVSVKNMRSPTSSSESNKKCLKKPKREDIYCKNKALLDVTKILINADSVRPEDTSLQDCLDTLKLNEKDKVLKFAKKEVPELLDAIKSGGSSESSGCGSKVDPIETEASSSTKNIGEVDIERVFEVAYNTIVRSVKDDNLDAYVEKLQTKAGNAENLNGSVSMVVNDGLSEDSEECEEPVEIMKWVPVKPGKNDRNRSGQMPNAEQDTTLWVMNQNQDEEIVEDEDEEDNLEGEEEGYDPEYDRANEAEMTRWRPEDDGYAGDPQQRYRHQYAVQTAHNDVERYDHLQQYFDGCSESLWDNGLRFADVASFDEWFYYEWEAQLYAVRNYVQQNIYLEEMNKCRNFDR</sequence>
<evidence type="ECO:0000256" key="3">
    <source>
        <dbReference type="ARBA" id="ARBA00022801"/>
    </source>
</evidence>
<organism evidence="9 10">
    <name type="scientific">Callosobruchus maculatus</name>
    <name type="common">Southern cowpea weevil</name>
    <name type="synonym">Pulse bruchid</name>
    <dbReference type="NCBI Taxonomy" id="64391"/>
    <lineage>
        <taxon>Eukaryota</taxon>
        <taxon>Metazoa</taxon>
        <taxon>Ecdysozoa</taxon>
        <taxon>Arthropoda</taxon>
        <taxon>Hexapoda</taxon>
        <taxon>Insecta</taxon>
        <taxon>Pterygota</taxon>
        <taxon>Neoptera</taxon>
        <taxon>Endopterygota</taxon>
        <taxon>Coleoptera</taxon>
        <taxon>Polyphaga</taxon>
        <taxon>Cucujiformia</taxon>
        <taxon>Chrysomeloidea</taxon>
        <taxon>Chrysomelidae</taxon>
        <taxon>Bruchinae</taxon>
        <taxon>Bruchini</taxon>
        <taxon>Callosobruchus</taxon>
    </lineage>
</organism>
<keyword evidence="2" id="KW-0547">Nucleotide-binding</keyword>
<accession>A0A653DFT5</accession>
<feature type="compositionally biased region" description="Basic and acidic residues" evidence="6">
    <location>
        <begin position="467"/>
        <end position="484"/>
    </location>
</feature>
<feature type="domain" description="Helicase C-terminal" evidence="8">
    <location>
        <begin position="210"/>
        <end position="360"/>
    </location>
</feature>
<dbReference type="PANTHER" id="PTHR47958">
    <property type="entry name" value="ATP-DEPENDENT RNA HELICASE DBP3"/>
    <property type="match status" value="1"/>
</dbReference>
<dbReference type="CDD" id="cd18787">
    <property type="entry name" value="SF2_C_DEAD"/>
    <property type="match status" value="1"/>
</dbReference>
<dbReference type="GO" id="GO:0005524">
    <property type="term" value="F:ATP binding"/>
    <property type="evidence" value="ECO:0007669"/>
    <property type="project" value="UniProtKB-KW"/>
</dbReference>
<dbReference type="PROSITE" id="PS51194">
    <property type="entry name" value="HELICASE_CTER"/>
    <property type="match status" value="1"/>
</dbReference>
<evidence type="ECO:0000259" key="7">
    <source>
        <dbReference type="PROSITE" id="PS51192"/>
    </source>
</evidence>
<feature type="region of interest" description="Disordered" evidence="6">
    <location>
        <begin position="707"/>
        <end position="729"/>
    </location>
</feature>
<dbReference type="InterPro" id="IPR027417">
    <property type="entry name" value="P-loop_NTPase"/>
</dbReference>
<dbReference type="InterPro" id="IPR001650">
    <property type="entry name" value="Helicase_C-like"/>
</dbReference>
<dbReference type="GO" id="GO:0003676">
    <property type="term" value="F:nucleic acid binding"/>
    <property type="evidence" value="ECO:0007669"/>
    <property type="project" value="InterPro"/>
</dbReference>
<evidence type="ECO:0000256" key="6">
    <source>
        <dbReference type="SAM" id="MobiDB-lite"/>
    </source>
</evidence>
<feature type="compositionally biased region" description="Polar residues" evidence="6">
    <location>
        <begin position="525"/>
        <end position="534"/>
    </location>
</feature>
<dbReference type="GO" id="GO:0016787">
    <property type="term" value="F:hydrolase activity"/>
    <property type="evidence" value="ECO:0007669"/>
    <property type="project" value="UniProtKB-KW"/>
</dbReference>
<evidence type="ECO:0000256" key="1">
    <source>
        <dbReference type="ARBA" id="ARBA00012552"/>
    </source>
</evidence>
<dbReference type="PROSITE" id="PS00039">
    <property type="entry name" value="DEAD_ATP_HELICASE"/>
    <property type="match status" value="1"/>
</dbReference>
<protein>
    <recommendedName>
        <fullName evidence="1">RNA helicase</fullName>
        <ecNumber evidence="1">3.6.4.13</ecNumber>
    </recommendedName>
</protein>
<evidence type="ECO:0000256" key="2">
    <source>
        <dbReference type="ARBA" id="ARBA00022741"/>
    </source>
</evidence>
<dbReference type="GO" id="GO:0010468">
    <property type="term" value="P:regulation of gene expression"/>
    <property type="evidence" value="ECO:0007669"/>
    <property type="project" value="UniProtKB-ARBA"/>
</dbReference>
<dbReference type="InterPro" id="IPR000629">
    <property type="entry name" value="RNA-helicase_DEAD-box_CS"/>
</dbReference>
<dbReference type="Proteomes" id="UP000410492">
    <property type="component" value="Unassembled WGS sequence"/>
</dbReference>
<keyword evidence="5" id="KW-0067">ATP-binding</keyword>
<proteinExistence type="predicted"/>
<evidence type="ECO:0000256" key="5">
    <source>
        <dbReference type="ARBA" id="ARBA00022840"/>
    </source>
</evidence>
<dbReference type="GO" id="GO:0003724">
    <property type="term" value="F:RNA helicase activity"/>
    <property type="evidence" value="ECO:0007669"/>
    <property type="project" value="UniProtKB-EC"/>
</dbReference>
<dbReference type="Gene3D" id="3.40.50.300">
    <property type="entry name" value="P-loop containing nucleotide triphosphate hydrolases"/>
    <property type="match status" value="2"/>
</dbReference>
<keyword evidence="3" id="KW-0378">Hydrolase</keyword>
<dbReference type="SMART" id="SM00487">
    <property type="entry name" value="DEXDc"/>
    <property type="match status" value="1"/>
</dbReference>
<feature type="region of interest" description="Disordered" evidence="6">
    <location>
        <begin position="507"/>
        <end position="539"/>
    </location>
</feature>
<evidence type="ECO:0000313" key="10">
    <source>
        <dbReference type="Proteomes" id="UP000410492"/>
    </source>
</evidence>
<feature type="domain" description="Helicase ATP-binding" evidence="7">
    <location>
        <begin position="5"/>
        <end position="175"/>
    </location>
</feature>
<dbReference type="AlphaFoldDB" id="A0A653DFT5"/>
<feature type="region of interest" description="Disordered" evidence="6">
    <location>
        <begin position="390"/>
        <end position="417"/>
    </location>
</feature>
<dbReference type="OrthoDB" id="434041at2759"/>
<evidence type="ECO:0000313" key="9">
    <source>
        <dbReference type="EMBL" id="VEN58858.1"/>
    </source>
</evidence>
<name>A0A653DFT5_CALMS</name>
<feature type="non-terminal residue" evidence="9">
    <location>
        <position position="1"/>
    </location>
</feature>
<reference evidence="9 10" key="1">
    <citation type="submission" date="2019-01" db="EMBL/GenBank/DDBJ databases">
        <authorList>
            <person name="Sayadi A."/>
        </authorList>
    </citation>
    <scope>NUCLEOTIDE SEQUENCE [LARGE SCALE GENOMIC DNA]</scope>
</reference>
<evidence type="ECO:0000256" key="4">
    <source>
        <dbReference type="ARBA" id="ARBA00022806"/>
    </source>
</evidence>
<dbReference type="Pfam" id="PF00271">
    <property type="entry name" value="Helicase_C"/>
    <property type="match status" value="1"/>
</dbReference>
<dbReference type="PROSITE" id="PS51192">
    <property type="entry name" value="HELICASE_ATP_BIND_1"/>
    <property type="match status" value="1"/>
</dbReference>
<gene>
    <name evidence="9" type="ORF">CALMAC_LOCUS17096</name>
</gene>
<dbReference type="SMART" id="SM00490">
    <property type="entry name" value="HELICc"/>
    <property type="match status" value="1"/>
</dbReference>
<dbReference type="InterPro" id="IPR011545">
    <property type="entry name" value="DEAD/DEAH_box_helicase_dom"/>
</dbReference>
<feature type="region of interest" description="Disordered" evidence="6">
    <location>
        <begin position="606"/>
        <end position="631"/>
    </location>
</feature>
<dbReference type="SUPFAM" id="SSF52540">
    <property type="entry name" value="P-loop containing nucleoside triphosphate hydrolases"/>
    <property type="match status" value="1"/>
</dbReference>
<keyword evidence="4" id="KW-0347">Helicase</keyword>
<dbReference type="EC" id="3.6.4.13" evidence="1"/>
<dbReference type="Pfam" id="PF00270">
    <property type="entry name" value="DEAD"/>
    <property type="match status" value="1"/>
</dbReference>
<dbReference type="InterPro" id="IPR014001">
    <property type="entry name" value="Helicase_ATP-bd"/>
</dbReference>
<keyword evidence="10" id="KW-1185">Reference proteome</keyword>
<feature type="compositionally biased region" description="Low complexity" evidence="6">
    <location>
        <begin position="607"/>
        <end position="618"/>
    </location>
</feature>
<evidence type="ECO:0000259" key="8">
    <source>
        <dbReference type="PROSITE" id="PS51194"/>
    </source>
</evidence>
<feature type="region of interest" description="Disordered" evidence="6">
    <location>
        <begin position="458"/>
        <end position="484"/>
    </location>
</feature>
<feature type="compositionally biased region" description="Polar residues" evidence="6">
    <location>
        <begin position="717"/>
        <end position="729"/>
    </location>
</feature>